<proteinExistence type="predicted"/>
<evidence type="ECO:0000313" key="2">
    <source>
        <dbReference type="EMBL" id="MBC2666601.1"/>
    </source>
</evidence>
<protein>
    <submittedName>
        <fullName evidence="2">Uncharacterized protein</fullName>
    </submittedName>
</protein>
<keyword evidence="1" id="KW-0732">Signal</keyword>
<dbReference type="EMBL" id="JACLAW010000010">
    <property type="protein sequence ID" value="MBC2666601.1"/>
    <property type="molecule type" value="Genomic_DNA"/>
</dbReference>
<evidence type="ECO:0000313" key="3">
    <source>
        <dbReference type="Proteomes" id="UP000566813"/>
    </source>
</evidence>
<dbReference type="AlphaFoldDB" id="A0A7X1FTB9"/>
<reference evidence="2 3" key="1">
    <citation type="submission" date="2020-08" db="EMBL/GenBank/DDBJ databases">
        <title>The genome sequence of type strain Novosphingobium flavum NBRC 111647.</title>
        <authorList>
            <person name="Liu Y."/>
        </authorList>
    </citation>
    <scope>NUCLEOTIDE SEQUENCE [LARGE SCALE GENOMIC DNA]</scope>
    <source>
        <strain evidence="2 3">NBRC 111647</strain>
    </source>
</reference>
<gene>
    <name evidence="2" type="ORF">H7F51_13840</name>
</gene>
<comment type="caution">
    <text evidence="2">The sequence shown here is derived from an EMBL/GenBank/DDBJ whole genome shotgun (WGS) entry which is preliminary data.</text>
</comment>
<feature type="signal peptide" evidence="1">
    <location>
        <begin position="1"/>
        <end position="25"/>
    </location>
</feature>
<keyword evidence="3" id="KW-1185">Reference proteome</keyword>
<dbReference type="Proteomes" id="UP000566813">
    <property type="component" value="Unassembled WGS sequence"/>
</dbReference>
<name>A0A7X1FTB9_9SPHN</name>
<accession>A0A7X1FTB9</accession>
<dbReference type="RefSeq" id="WP_185664895.1">
    <property type="nucleotide sequence ID" value="NZ_JACLAW010000010.1"/>
</dbReference>
<evidence type="ECO:0000256" key="1">
    <source>
        <dbReference type="SAM" id="SignalP"/>
    </source>
</evidence>
<feature type="chain" id="PRO_5031479476" evidence="1">
    <location>
        <begin position="26"/>
        <end position="180"/>
    </location>
</feature>
<organism evidence="2 3">
    <name type="scientific">Novosphingobium flavum</name>
    <dbReference type="NCBI Taxonomy" id="1778672"/>
    <lineage>
        <taxon>Bacteria</taxon>
        <taxon>Pseudomonadati</taxon>
        <taxon>Pseudomonadota</taxon>
        <taxon>Alphaproteobacteria</taxon>
        <taxon>Sphingomonadales</taxon>
        <taxon>Sphingomonadaceae</taxon>
        <taxon>Novosphingobium</taxon>
    </lineage>
</organism>
<sequence>MFPARLAQASLIALLALGAASSAHAEKLELDRRLHLALNAALDRGGDDAVYFDASNPNRIFDRILIEGRSAERDWTEALELVTYVRDRALPDAAAWQRAFPAAGESACPASTTVLAQDDKSVTFAVEAPPCAVGPAFTGLYRVIYGKRTVYLAAGKRKAVMSPAQRAEWLALLASAHLEK</sequence>